<reference evidence="1" key="1">
    <citation type="submission" date="2023-06" db="EMBL/GenBank/DDBJ databases">
        <title>Genomic of Agaribacillus aureum.</title>
        <authorList>
            <person name="Wang G."/>
        </authorList>
    </citation>
    <scope>NUCLEOTIDE SEQUENCE</scope>
    <source>
        <strain evidence="1">BMA12</strain>
    </source>
</reference>
<protein>
    <submittedName>
        <fullName evidence="1">Uncharacterized protein</fullName>
    </submittedName>
</protein>
<evidence type="ECO:0000313" key="1">
    <source>
        <dbReference type="EMBL" id="MDN5215494.1"/>
    </source>
</evidence>
<evidence type="ECO:0000313" key="2">
    <source>
        <dbReference type="Proteomes" id="UP001172083"/>
    </source>
</evidence>
<dbReference type="RefSeq" id="WP_346760824.1">
    <property type="nucleotide sequence ID" value="NZ_JAUJEB010000006.1"/>
</dbReference>
<accession>A0ABT8LCK5</accession>
<proteinExistence type="predicted"/>
<dbReference type="Proteomes" id="UP001172083">
    <property type="component" value="Unassembled WGS sequence"/>
</dbReference>
<gene>
    <name evidence="1" type="ORF">QQ020_25670</name>
</gene>
<sequence>MKRLTFISFMVCLVFQGCKISDVRPEHSAALSKNEDKLKSICSKVETTYGGYEKWKKTGAVTVRGYDEWPTFHWRLIANPWKDKKTSFSFTWAPNTDNSRITLLDGKKTGMQYGLQYWATYQKKKDKIVFKRNKKMWFHLPTIEYFLEFPFRIREAEIVRYAGTRKVNNLAYEMLFFTWKSEEPNKAMDQYLVYVNPETYRIDYLELTVRDQAKWAYATVTYGHFVRKNGFLFPGDIRFFFQNKLPGKTLGHHISLSEIQVHQRFDRNTLIPDSTMRRSKF</sequence>
<organism evidence="1 2">
    <name type="scientific">Agaribacillus aureus</name>
    <dbReference type="NCBI Taxonomy" id="3051825"/>
    <lineage>
        <taxon>Bacteria</taxon>
        <taxon>Pseudomonadati</taxon>
        <taxon>Bacteroidota</taxon>
        <taxon>Cytophagia</taxon>
        <taxon>Cytophagales</taxon>
        <taxon>Splendidivirgaceae</taxon>
        <taxon>Agaribacillus</taxon>
    </lineage>
</organism>
<dbReference type="EMBL" id="JAUJEB010000006">
    <property type="protein sequence ID" value="MDN5215494.1"/>
    <property type="molecule type" value="Genomic_DNA"/>
</dbReference>
<dbReference type="PROSITE" id="PS51257">
    <property type="entry name" value="PROKAR_LIPOPROTEIN"/>
    <property type="match status" value="1"/>
</dbReference>
<comment type="caution">
    <text evidence="1">The sequence shown here is derived from an EMBL/GenBank/DDBJ whole genome shotgun (WGS) entry which is preliminary data.</text>
</comment>
<name>A0ABT8LCK5_9BACT</name>
<keyword evidence="2" id="KW-1185">Reference proteome</keyword>